<keyword evidence="4" id="KW-1185">Reference proteome</keyword>
<gene>
    <name evidence="3" type="ORF">FSZ31_02425</name>
</gene>
<evidence type="ECO:0000259" key="2">
    <source>
        <dbReference type="Pfam" id="PF07238"/>
    </source>
</evidence>
<organism evidence="3 4">
    <name type="scientific">Flavisphingopyxis soli</name>
    <dbReference type="NCBI Taxonomy" id="2601267"/>
    <lineage>
        <taxon>Bacteria</taxon>
        <taxon>Pseudomonadati</taxon>
        <taxon>Pseudomonadota</taxon>
        <taxon>Alphaproteobacteria</taxon>
        <taxon>Sphingomonadales</taxon>
        <taxon>Sphingopyxidaceae</taxon>
        <taxon>Flavisphingopyxis</taxon>
    </lineage>
</organism>
<sequence length="247" mass="26785">MTWPGSPPDAGGDAGRPILDGTGLPGIGNKAGHDRRAAERHDADIVSRLRLPASEHDCQILDLSATGMRVVSPGALVNTGEQVAIETQGFPLFLGTVSWRRNDAFGVRFARPLSEDILQGLISFSRRVRTQRAPRMALNRAAISYFDHNRIDVTVGNIAVGGLMMATHEHLRKGHRNLIQTGQALMIEFPDLLPIGGHVRWTCGLQCGVMFSKPLKLSVAEDIVGEANLASAFIADVRRAQRARGEL</sequence>
<dbReference type="Proteomes" id="UP000321129">
    <property type="component" value="Unassembled WGS sequence"/>
</dbReference>
<evidence type="ECO:0000313" key="3">
    <source>
        <dbReference type="EMBL" id="TXC73618.1"/>
    </source>
</evidence>
<dbReference type="GO" id="GO:0035438">
    <property type="term" value="F:cyclic-di-GMP binding"/>
    <property type="evidence" value="ECO:0007669"/>
    <property type="project" value="InterPro"/>
</dbReference>
<dbReference type="InterPro" id="IPR009875">
    <property type="entry name" value="PilZ_domain"/>
</dbReference>
<feature type="domain" description="PilZ" evidence="2">
    <location>
        <begin position="34"/>
        <end position="124"/>
    </location>
</feature>
<evidence type="ECO:0000256" key="1">
    <source>
        <dbReference type="SAM" id="MobiDB-lite"/>
    </source>
</evidence>
<comment type="caution">
    <text evidence="3">The sequence shown here is derived from an EMBL/GenBank/DDBJ whole genome shotgun (WGS) entry which is preliminary data.</text>
</comment>
<feature type="compositionally biased region" description="Low complexity" evidence="1">
    <location>
        <begin position="8"/>
        <end position="17"/>
    </location>
</feature>
<dbReference type="SUPFAM" id="SSF141371">
    <property type="entry name" value="PilZ domain-like"/>
    <property type="match status" value="1"/>
</dbReference>
<dbReference type="EMBL" id="VOPY01000001">
    <property type="protein sequence ID" value="TXC73618.1"/>
    <property type="molecule type" value="Genomic_DNA"/>
</dbReference>
<dbReference type="AlphaFoldDB" id="A0A5C6URY9"/>
<feature type="region of interest" description="Disordered" evidence="1">
    <location>
        <begin position="1"/>
        <end position="38"/>
    </location>
</feature>
<reference evidence="3 4" key="1">
    <citation type="submission" date="2019-08" db="EMBL/GenBank/DDBJ databases">
        <title>Sphingorhabdus soil sp. nov., isolated from arctic soil.</title>
        <authorList>
            <person name="Liu Y."/>
        </authorList>
    </citation>
    <scope>NUCLEOTIDE SEQUENCE [LARGE SCALE GENOMIC DNA]</scope>
    <source>
        <strain evidence="3 4">D-2Q-5-6</strain>
    </source>
</reference>
<name>A0A5C6URY9_9SPHN</name>
<accession>A0A5C6URY9</accession>
<dbReference type="Pfam" id="PF07238">
    <property type="entry name" value="PilZ"/>
    <property type="match status" value="1"/>
</dbReference>
<protein>
    <submittedName>
        <fullName evidence="3">PilZ domain-containing protein</fullName>
    </submittedName>
</protein>
<proteinExistence type="predicted"/>
<evidence type="ECO:0000313" key="4">
    <source>
        <dbReference type="Proteomes" id="UP000321129"/>
    </source>
</evidence>
<dbReference type="Gene3D" id="2.40.10.220">
    <property type="entry name" value="predicted glycosyltransferase like domains"/>
    <property type="match status" value="1"/>
</dbReference>